<gene>
    <name evidence="2" type="ORF">DSM112329_01001</name>
</gene>
<dbReference type="RefSeq" id="WP_354700715.1">
    <property type="nucleotide sequence ID" value="NZ_CP114014.1"/>
</dbReference>
<evidence type="ECO:0000313" key="2">
    <source>
        <dbReference type="EMBL" id="XAY04171.1"/>
    </source>
</evidence>
<proteinExistence type="predicted"/>
<name>A0AAU7ARA3_9ACTN</name>
<sequence length="159" mass="16439">MLRPRRALLTLLAAGGLAFAGCGGDDDGGGDQALAKKELAAKADAICVGYDKKEKELEQPTDKASTIKYLEVAVPLVAGQADDLAKLKPADDVKAEWDQLMKDFQAGKTAALAAQKALVANDEAAYTKVIEGATEIAPRRDKEAIALGAPNCGADNGAA</sequence>
<dbReference type="PROSITE" id="PS51318">
    <property type="entry name" value="TAT"/>
    <property type="match status" value="1"/>
</dbReference>
<dbReference type="InterPro" id="IPR006311">
    <property type="entry name" value="TAT_signal"/>
</dbReference>
<dbReference type="EMBL" id="CP114014">
    <property type="protein sequence ID" value="XAY04171.1"/>
    <property type="molecule type" value="Genomic_DNA"/>
</dbReference>
<dbReference type="KEGG" id="parq:DSM112329_01001"/>
<reference evidence="2" key="1">
    <citation type="submission" date="2022-12" db="EMBL/GenBank/DDBJ databases">
        <title>Paraconexibacter alkalitolerans sp. nov. and Baekduia alba sp. nov., isolated from soil and emended description of the genera Paraconexibacter (Chun et al., 2020) and Baekduia (An et al., 2020).</title>
        <authorList>
            <person name="Vieira S."/>
            <person name="Huber K.J."/>
            <person name="Geppert A."/>
            <person name="Wolf J."/>
            <person name="Neumann-Schaal M."/>
            <person name="Muesken M."/>
            <person name="Overmann J."/>
        </authorList>
    </citation>
    <scope>NUCLEOTIDE SEQUENCE</scope>
    <source>
        <strain evidence="2">AEG42_29</strain>
    </source>
</reference>
<feature type="signal peptide" evidence="1">
    <location>
        <begin position="1"/>
        <end position="20"/>
    </location>
</feature>
<evidence type="ECO:0000256" key="1">
    <source>
        <dbReference type="SAM" id="SignalP"/>
    </source>
</evidence>
<keyword evidence="1" id="KW-0732">Signal</keyword>
<dbReference type="PROSITE" id="PS51257">
    <property type="entry name" value="PROKAR_LIPOPROTEIN"/>
    <property type="match status" value="1"/>
</dbReference>
<organism evidence="2">
    <name type="scientific">Paraconexibacter sp. AEG42_29</name>
    <dbReference type="NCBI Taxonomy" id="2997339"/>
    <lineage>
        <taxon>Bacteria</taxon>
        <taxon>Bacillati</taxon>
        <taxon>Actinomycetota</taxon>
        <taxon>Thermoleophilia</taxon>
        <taxon>Solirubrobacterales</taxon>
        <taxon>Paraconexibacteraceae</taxon>
        <taxon>Paraconexibacter</taxon>
    </lineage>
</organism>
<protein>
    <submittedName>
        <fullName evidence="2">Uncharacterized protein</fullName>
    </submittedName>
</protein>
<feature type="chain" id="PRO_5043346858" evidence="1">
    <location>
        <begin position="21"/>
        <end position="159"/>
    </location>
</feature>
<dbReference type="AlphaFoldDB" id="A0AAU7ARA3"/>
<accession>A0AAU7ARA3</accession>